<dbReference type="Proteomes" id="UP000596660">
    <property type="component" value="Unplaced"/>
</dbReference>
<feature type="compositionally biased region" description="Basic and acidic residues" evidence="7">
    <location>
        <begin position="12"/>
        <end position="24"/>
    </location>
</feature>
<protein>
    <recommendedName>
        <fullName evidence="6">Transcription initiation factor TFIID subunit 13</fullName>
    </recommendedName>
</protein>
<dbReference type="InterPro" id="IPR009072">
    <property type="entry name" value="Histone-fold"/>
</dbReference>
<evidence type="ECO:0000256" key="5">
    <source>
        <dbReference type="ARBA" id="ARBA00038392"/>
    </source>
</evidence>
<comment type="subcellular location">
    <subcellularLocation>
        <location evidence="1">Nucleus</location>
    </subcellularLocation>
</comment>
<evidence type="ECO:0000256" key="1">
    <source>
        <dbReference type="ARBA" id="ARBA00004123"/>
    </source>
</evidence>
<feature type="region of interest" description="Disordered" evidence="7">
    <location>
        <begin position="1"/>
        <end position="25"/>
    </location>
</feature>
<dbReference type="PANTHER" id="PTHR11380:SF5">
    <property type="entry name" value="TRANSCRIPTION INITIATION FACTOR TFIID SUBUNIT 13"/>
    <property type="match status" value="1"/>
</dbReference>
<dbReference type="FunFam" id="1.10.20.10:FF:000042">
    <property type="entry name" value="Transcription initiation factor TFIID subunit 13"/>
    <property type="match status" value="1"/>
</dbReference>
<reference evidence="8" key="2">
    <citation type="submission" date="2021-03" db="UniProtKB">
        <authorList>
            <consortium name="EnsemblPlants"/>
        </authorList>
    </citation>
    <scope>IDENTIFICATION</scope>
</reference>
<comment type="similarity">
    <text evidence="5">Belongs to the TAF13 family.</text>
</comment>
<evidence type="ECO:0000256" key="2">
    <source>
        <dbReference type="ARBA" id="ARBA00023015"/>
    </source>
</evidence>
<evidence type="ECO:0000256" key="3">
    <source>
        <dbReference type="ARBA" id="ARBA00023163"/>
    </source>
</evidence>
<evidence type="ECO:0000256" key="7">
    <source>
        <dbReference type="SAM" id="MobiDB-lite"/>
    </source>
</evidence>
<evidence type="ECO:0000256" key="6">
    <source>
        <dbReference type="ARBA" id="ARBA00040136"/>
    </source>
</evidence>
<dbReference type="Gramene" id="AUR62011833-RA">
    <property type="protein sequence ID" value="AUR62011833-RA:cds"/>
    <property type="gene ID" value="AUR62011833"/>
</dbReference>
<evidence type="ECO:0000313" key="9">
    <source>
        <dbReference type="Proteomes" id="UP000596660"/>
    </source>
</evidence>
<proteinExistence type="inferred from homology"/>
<keyword evidence="4" id="KW-0539">Nucleus</keyword>
<dbReference type="Pfam" id="PF02269">
    <property type="entry name" value="TFIID-18kDa"/>
    <property type="match status" value="1"/>
</dbReference>
<keyword evidence="9" id="KW-1185">Reference proteome</keyword>
<reference evidence="8" key="1">
    <citation type="journal article" date="2017" name="Nature">
        <title>The genome of Chenopodium quinoa.</title>
        <authorList>
            <person name="Jarvis D.E."/>
            <person name="Ho Y.S."/>
            <person name="Lightfoot D.J."/>
            <person name="Schmoeckel S.M."/>
            <person name="Li B."/>
            <person name="Borm T.J.A."/>
            <person name="Ohyanagi H."/>
            <person name="Mineta K."/>
            <person name="Michell C.T."/>
            <person name="Saber N."/>
            <person name="Kharbatia N.M."/>
            <person name="Rupper R.R."/>
            <person name="Sharp A.R."/>
            <person name="Dally N."/>
            <person name="Boughton B.A."/>
            <person name="Woo Y.H."/>
            <person name="Gao G."/>
            <person name="Schijlen E.G.W.M."/>
            <person name="Guo X."/>
            <person name="Momin A.A."/>
            <person name="Negrao S."/>
            <person name="Al-Babili S."/>
            <person name="Gehring C."/>
            <person name="Roessner U."/>
            <person name="Jung C."/>
            <person name="Murphy K."/>
            <person name="Arold S.T."/>
            <person name="Gojobori T."/>
            <person name="van der Linden C.G."/>
            <person name="van Loo E.N."/>
            <person name="Jellen E.N."/>
            <person name="Maughan P.J."/>
            <person name="Tester M."/>
        </authorList>
    </citation>
    <scope>NUCLEOTIDE SEQUENCE [LARGE SCALE GENOMIC DNA]</scope>
    <source>
        <strain evidence="8">cv. PI 614886</strain>
    </source>
</reference>
<dbReference type="SUPFAM" id="SSF47113">
    <property type="entry name" value="Histone-fold"/>
    <property type="match status" value="1"/>
</dbReference>
<dbReference type="Gene3D" id="1.10.20.10">
    <property type="entry name" value="Histone, subunit A"/>
    <property type="match status" value="1"/>
</dbReference>
<dbReference type="AlphaFoldDB" id="A0A803LF77"/>
<dbReference type="OMA" id="DIAMEYI"/>
<dbReference type="CDD" id="cd07978">
    <property type="entry name" value="HFD_TAF13"/>
    <property type="match status" value="1"/>
</dbReference>
<dbReference type="InterPro" id="IPR003195">
    <property type="entry name" value="TFIID_TAF13"/>
</dbReference>
<dbReference type="EnsemblPlants" id="AUR62011833-RA">
    <property type="protein sequence ID" value="AUR62011833-RA:cds"/>
    <property type="gene ID" value="AUR62011833"/>
</dbReference>
<evidence type="ECO:0000256" key="4">
    <source>
        <dbReference type="ARBA" id="ARBA00023242"/>
    </source>
</evidence>
<keyword evidence="3" id="KW-0804">Transcription</keyword>
<dbReference type="GO" id="GO:0006366">
    <property type="term" value="P:transcription by RNA polymerase II"/>
    <property type="evidence" value="ECO:0007669"/>
    <property type="project" value="InterPro"/>
</dbReference>
<accession>A0A803LF77</accession>
<keyword evidence="2" id="KW-0805">Transcription regulation</keyword>
<organism evidence="8 9">
    <name type="scientific">Chenopodium quinoa</name>
    <name type="common">Quinoa</name>
    <dbReference type="NCBI Taxonomy" id="63459"/>
    <lineage>
        <taxon>Eukaryota</taxon>
        <taxon>Viridiplantae</taxon>
        <taxon>Streptophyta</taxon>
        <taxon>Embryophyta</taxon>
        <taxon>Tracheophyta</taxon>
        <taxon>Spermatophyta</taxon>
        <taxon>Magnoliopsida</taxon>
        <taxon>eudicotyledons</taxon>
        <taxon>Gunneridae</taxon>
        <taxon>Pentapetalae</taxon>
        <taxon>Caryophyllales</taxon>
        <taxon>Chenopodiaceae</taxon>
        <taxon>Chenopodioideae</taxon>
        <taxon>Atripliceae</taxon>
        <taxon>Chenopodium</taxon>
    </lineage>
</organism>
<name>A0A803LF77_CHEQI</name>
<sequence length="169" mass="19032">MSGGGAGGSFKQKVESSSKSDTSFKRKRGVFQKELQHMMYGYGDDQNPLPESVALVEDIVVEYVTDLAHKAQDVASKRGRLMIEDFLFIIRKVPGVQLLVNTCSWLFCSSRWPVSWVRLRLSPLATGLNQSKQDFPKLNRATELLAMNEELKQARKAFDMDEEKLVSGD</sequence>
<evidence type="ECO:0000313" key="8">
    <source>
        <dbReference type="EnsemblPlants" id="AUR62011833-RA:cds"/>
    </source>
</evidence>
<dbReference type="GO" id="GO:0046982">
    <property type="term" value="F:protein heterodimerization activity"/>
    <property type="evidence" value="ECO:0007669"/>
    <property type="project" value="InterPro"/>
</dbReference>
<dbReference type="PANTHER" id="PTHR11380">
    <property type="entry name" value="TRANSCRIPTION INITIATION FACTOR TFIID/SUPT3-RELATED"/>
    <property type="match status" value="1"/>
</dbReference>
<dbReference type="GO" id="GO:0005634">
    <property type="term" value="C:nucleus"/>
    <property type="evidence" value="ECO:0007669"/>
    <property type="project" value="UniProtKB-SubCell"/>
</dbReference>